<dbReference type="InterPro" id="IPR012678">
    <property type="entry name" value="Ribosomal_uL23/eL15/eS24_sf"/>
</dbReference>
<evidence type="ECO:0000256" key="3">
    <source>
        <dbReference type="ARBA" id="ARBA00023274"/>
    </source>
</evidence>
<dbReference type="OrthoDB" id="1333060at2759"/>
<dbReference type="EMBL" id="CM035417">
    <property type="protein sequence ID" value="KAH7423975.1"/>
    <property type="molecule type" value="Genomic_DNA"/>
</dbReference>
<dbReference type="GO" id="GO:0003735">
    <property type="term" value="F:structural constituent of ribosome"/>
    <property type="evidence" value="ECO:0007669"/>
    <property type="project" value="InterPro"/>
</dbReference>
<comment type="similarity">
    <text evidence="1">Belongs to the universal ribosomal protein uL23 family.</text>
</comment>
<dbReference type="SUPFAM" id="SSF54189">
    <property type="entry name" value="Ribosomal proteins S24e, L23 and L15e"/>
    <property type="match status" value="1"/>
</dbReference>
<gene>
    <name evidence="4" type="ORF">KP509_12G083700</name>
</gene>
<evidence type="ECO:0000313" key="5">
    <source>
        <dbReference type="Proteomes" id="UP000825935"/>
    </source>
</evidence>
<dbReference type="InterPro" id="IPR013025">
    <property type="entry name" value="Ribosomal_uL23-like"/>
</dbReference>
<sequence>MDKLKNQKVTEKSIHLLQQNYYTFEVDTKLTKTEMKYWVEQFFNVEVKGTNSSRIAKRKKKTSNLKLNTMGPKKMIVQLKEKYSIPLFLSQN</sequence>
<keyword evidence="2" id="KW-0689">Ribosomal protein</keyword>
<proteinExistence type="inferred from homology"/>
<dbReference type="OMA" id="MEENGFM"/>
<evidence type="ECO:0000256" key="1">
    <source>
        <dbReference type="ARBA" id="ARBA00006700"/>
    </source>
</evidence>
<dbReference type="InterPro" id="IPR012677">
    <property type="entry name" value="Nucleotide-bd_a/b_plait_sf"/>
</dbReference>
<dbReference type="Gene3D" id="3.30.70.330">
    <property type="match status" value="1"/>
</dbReference>
<organism evidence="4 5">
    <name type="scientific">Ceratopteris richardii</name>
    <name type="common">Triangle waterfern</name>
    <dbReference type="NCBI Taxonomy" id="49495"/>
    <lineage>
        <taxon>Eukaryota</taxon>
        <taxon>Viridiplantae</taxon>
        <taxon>Streptophyta</taxon>
        <taxon>Embryophyta</taxon>
        <taxon>Tracheophyta</taxon>
        <taxon>Polypodiopsida</taxon>
        <taxon>Polypodiidae</taxon>
        <taxon>Polypodiales</taxon>
        <taxon>Pteridineae</taxon>
        <taxon>Pteridaceae</taxon>
        <taxon>Parkerioideae</taxon>
        <taxon>Ceratopteris</taxon>
    </lineage>
</organism>
<dbReference type="Pfam" id="PF00276">
    <property type="entry name" value="Ribosomal_L23"/>
    <property type="match status" value="1"/>
</dbReference>
<evidence type="ECO:0000313" key="4">
    <source>
        <dbReference type="EMBL" id="KAH7423975.1"/>
    </source>
</evidence>
<protein>
    <recommendedName>
        <fullName evidence="6">50S ribosomal protein L23, chloroplastic</fullName>
    </recommendedName>
</protein>
<keyword evidence="3" id="KW-0687">Ribonucleoprotein</keyword>
<dbReference type="GO" id="GO:0005840">
    <property type="term" value="C:ribosome"/>
    <property type="evidence" value="ECO:0007669"/>
    <property type="project" value="UniProtKB-KW"/>
</dbReference>
<keyword evidence="5" id="KW-1185">Reference proteome</keyword>
<dbReference type="Proteomes" id="UP000825935">
    <property type="component" value="Chromosome 12"/>
</dbReference>
<dbReference type="GO" id="GO:0006412">
    <property type="term" value="P:translation"/>
    <property type="evidence" value="ECO:0007669"/>
    <property type="project" value="InterPro"/>
</dbReference>
<accession>A0A8T2TRC0</accession>
<evidence type="ECO:0008006" key="6">
    <source>
        <dbReference type="Google" id="ProtNLM"/>
    </source>
</evidence>
<dbReference type="PANTHER" id="PTHR11620">
    <property type="entry name" value="60S RIBOSOMAL PROTEIN L23A"/>
    <property type="match status" value="1"/>
</dbReference>
<dbReference type="HAMAP" id="MF_01369_B">
    <property type="entry name" value="Ribosomal_uL23_B"/>
    <property type="match status" value="1"/>
</dbReference>
<evidence type="ECO:0000256" key="2">
    <source>
        <dbReference type="ARBA" id="ARBA00022980"/>
    </source>
</evidence>
<dbReference type="AlphaFoldDB" id="A0A8T2TRC0"/>
<comment type="caution">
    <text evidence="4">The sequence shown here is derived from an EMBL/GenBank/DDBJ whole genome shotgun (WGS) entry which is preliminary data.</text>
</comment>
<name>A0A8T2TRC0_CERRI</name>
<dbReference type="GO" id="GO:1990904">
    <property type="term" value="C:ribonucleoprotein complex"/>
    <property type="evidence" value="ECO:0007669"/>
    <property type="project" value="UniProtKB-KW"/>
</dbReference>
<reference evidence="4" key="1">
    <citation type="submission" date="2021-08" db="EMBL/GenBank/DDBJ databases">
        <title>WGS assembly of Ceratopteris richardii.</title>
        <authorList>
            <person name="Marchant D.B."/>
            <person name="Chen G."/>
            <person name="Jenkins J."/>
            <person name="Shu S."/>
            <person name="Leebens-Mack J."/>
            <person name="Grimwood J."/>
            <person name="Schmutz J."/>
            <person name="Soltis P."/>
            <person name="Soltis D."/>
            <person name="Chen Z.-H."/>
        </authorList>
    </citation>
    <scope>NUCLEOTIDE SEQUENCE</scope>
    <source>
        <strain evidence="4">Whitten #5841</strain>
        <tissue evidence="4">Leaf</tissue>
    </source>
</reference>